<gene>
    <name evidence="5" type="ORF">SAMN02745189_02376</name>
</gene>
<evidence type="ECO:0000313" key="6">
    <source>
        <dbReference type="Proteomes" id="UP000184206"/>
    </source>
</evidence>
<feature type="active site" description="Proton donor/acceptor" evidence="3">
    <location>
        <position position="136"/>
    </location>
</feature>
<proteinExistence type="inferred from homology"/>
<dbReference type="PANTHER" id="PTHR42849:SF1">
    <property type="entry name" value="N-ACETYLNEURAMINATE LYASE"/>
    <property type="match status" value="1"/>
</dbReference>
<dbReference type="GO" id="GO:0019262">
    <property type="term" value="P:N-acetylneuraminate catabolic process"/>
    <property type="evidence" value="ECO:0007669"/>
    <property type="project" value="TreeGrafter"/>
</dbReference>
<dbReference type="CDD" id="cd00408">
    <property type="entry name" value="DHDPS-like"/>
    <property type="match status" value="1"/>
</dbReference>
<dbReference type="AlphaFoldDB" id="A0A1M7JUF2"/>
<dbReference type="PIRSF" id="PIRSF001365">
    <property type="entry name" value="DHDPS"/>
    <property type="match status" value="1"/>
</dbReference>
<evidence type="ECO:0000313" key="5">
    <source>
        <dbReference type="EMBL" id="SHM56363.1"/>
    </source>
</evidence>
<dbReference type="SUPFAM" id="SSF51569">
    <property type="entry name" value="Aldolase"/>
    <property type="match status" value="1"/>
</dbReference>
<dbReference type="GO" id="GO:0008747">
    <property type="term" value="F:N-acetylneuraminate lyase activity"/>
    <property type="evidence" value="ECO:0007669"/>
    <property type="project" value="TreeGrafter"/>
</dbReference>
<dbReference type="OrthoDB" id="9771791at2"/>
<keyword evidence="1 2" id="KW-0456">Lyase</keyword>
<sequence length="274" mass="30173">MLKEKMHVAVPTAFDEDESLNIGKTIKHVKILYSRGIRSVMVSGTTGEQHSLSLEEKVSLLEAIENEPSLTEEMEIIMGVSAIRQKDAEELASRVGESNISAMMLGYPPYIIPSQEEAVAYSEIIIEAAGKPVILYNNPGRTGFDLSAESIITLSRNTRVIGIKDPGDSDKMGILKEAIGDGFLYYAGGEVGLEDKITSGYNRLSSISGNLHPEEVKDWFRKLLSRDALTEEESKAFNDIRNDVFSGNAILNIKQALTDEYGATWVCRRPIGNQ</sequence>
<dbReference type="Gene3D" id="3.20.20.70">
    <property type="entry name" value="Aldolase class I"/>
    <property type="match status" value="1"/>
</dbReference>
<protein>
    <submittedName>
        <fullName evidence="5">4-hydroxy-tetrahydrodipicolinate synthase</fullName>
    </submittedName>
</protein>
<dbReference type="Proteomes" id="UP000184206">
    <property type="component" value="Unassembled WGS sequence"/>
</dbReference>
<evidence type="ECO:0000256" key="4">
    <source>
        <dbReference type="PIRSR" id="PIRSR001365-2"/>
    </source>
</evidence>
<keyword evidence="6" id="KW-1185">Reference proteome</keyword>
<dbReference type="EMBL" id="FRCF01000014">
    <property type="protein sequence ID" value="SHM56363.1"/>
    <property type="molecule type" value="Genomic_DNA"/>
</dbReference>
<dbReference type="PRINTS" id="PR00146">
    <property type="entry name" value="DHPICSNTHASE"/>
</dbReference>
<evidence type="ECO:0000256" key="2">
    <source>
        <dbReference type="PIRNR" id="PIRNR001365"/>
    </source>
</evidence>
<accession>A0A1M7JUF2</accession>
<name>A0A1M7JUF2_9BACL</name>
<dbReference type="PANTHER" id="PTHR42849">
    <property type="entry name" value="N-ACETYLNEURAMINATE LYASE"/>
    <property type="match status" value="1"/>
</dbReference>
<dbReference type="RefSeq" id="WP_072710790.1">
    <property type="nucleotide sequence ID" value="NZ_FRCF01000014.1"/>
</dbReference>
<dbReference type="SMART" id="SM01130">
    <property type="entry name" value="DHDPS"/>
    <property type="match status" value="1"/>
</dbReference>
<dbReference type="GO" id="GO:0005829">
    <property type="term" value="C:cytosol"/>
    <property type="evidence" value="ECO:0007669"/>
    <property type="project" value="TreeGrafter"/>
</dbReference>
<dbReference type="InterPro" id="IPR002220">
    <property type="entry name" value="DapA-like"/>
</dbReference>
<organism evidence="5 6">
    <name type="scientific">Lacicoccus alkaliphilus DSM 16010</name>
    <dbReference type="NCBI Taxonomy" id="1123231"/>
    <lineage>
        <taxon>Bacteria</taxon>
        <taxon>Bacillati</taxon>
        <taxon>Bacillota</taxon>
        <taxon>Bacilli</taxon>
        <taxon>Bacillales</taxon>
        <taxon>Salinicoccaceae</taxon>
        <taxon>Lacicoccus</taxon>
    </lineage>
</organism>
<dbReference type="STRING" id="1123231.SAMN02745189_02376"/>
<dbReference type="Pfam" id="PF00701">
    <property type="entry name" value="DHDPS"/>
    <property type="match status" value="1"/>
</dbReference>
<dbReference type="InterPro" id="IPR013785">
    <property type="entry name" value="Aldolase_TIM"/>
</dbReference>
<evidence type="ECO:0000256" key="1">
    <source>
        <dbReference type="ARBA" id="ARBA00023239"/>
    </source>
</evidence>
<feature type="binding site" evidence="4">
    <location>
        <position position="46"/>
    </location>
    <ligand>
        <name>pyruvate</name>
        <dbReference type="ChEBI" id="CHEBI:15361"/>
    </ligand>
</feature>
<feature type="active site" description="Schiff-base intermediate with substrate" evidence="3">
    <location>
        <position position="164"/>
    </location>
</feature>
<comment type="similarity">
    <text evidence="2">Belongs to the DapA family.</text>
</comment>
<evidence type="ECO:0000256" key="3">
    <source>
        <dbReference type="PIRSR" id="PIRSR001365-1"/>
    </source>
</evidence>
<reference evidence="5 6" key="1">
    <citation type="submission" date="2016-11" db="EMBL/GenBank/DDBJ databases">
        <authorList>
            <person name="Jaros S."/>
            <person name="Januszkiewicz K."/>
            <person name="Wedrychowicz H."/>
        </authorList>
    </citation>
    <scope>NUCLEOTIDE SEQUENCE [LARGE SCALE GENOMIC DNA]</scope>
    <source>
        <strain evidence="5 6">DSM 16010</strain>
    </source>
</reference>